<feature type="transmembrane region" description="Helical" evidence="1">
    <location>
        <begin position="155"/>
        <end position="177"/>
    </location>
</feature>
<reference evidence="3" key="1">
    <citation type="submission" date="2017-02" db="UniProtKB">
        <authorList>
            <consortium name="WormBaseParasite"/>
        </authorList>
    </citation>
    <scope>IDENTIFICATION</scope>
</reference>
<evidence type="ECO:0000313" key="2">
    <source>
        <dbReference type="Proteomes" id="UP000038045"/>
    </source>
</evidence>
<dbReference type="Proteomes" id="UP000038045">
    <property type="component" value="Unplaced"/>
</dbReference>
<evidence type="ECO:0000313" key="3">
    <source>
        <dbReference type="WBParaSite" id="PTRK_0000329100.1"/>
    </source>
</evidence>
<proteinExistence type="predicted"/>
<feature type="transmembrane region" description="Helical" evidence="1">
    <location>
        <begin position="84"/>
        <end position="105"/>
    </location>
</feature>
<organism evidence="2 3">
    <name type="scientific">Parastrongyloides trichosuri</name>
    <name type="common">Possum-specific nematode worm</name>
    <dbReference type="NCBI Taxonomy" id="131310"/>
    <lineage>
        <taxon>Eukaryota</taxon>
        <taxon>Metazoa</taxon>
        <taxon>Ecdysozoa</taxon>
        <taxon>Nematoda</taxon>
        <taxon>Chromadorea</taxon>
        <taxon>Rhabditida</taxon>
        <taxon>Tylenchina</taxon>
        <taxon>Panagrolaimomorpha</taxon>
        <taxon>Strongyloidoidea</taxon>
        <taxon>Strongyloididae</taxon>
        <taxon>Parastrongyloides</taxon>
    </lineage>
</organism>
<protein>
    <submittedName>
        <fullName evidence="3">Very-long-chain (3R)-3-hydroxyacyl-CoA dehydratase</fullName>
    </submittedName>
</protein>
<accession>A0A0N4Z7Y0</accession>
<keyword evidence="1" id="KW-0472">Membrane</keyword>
<name>A0A0N4Z7Y0_PARTI</name>
<dbReference type="WBParaSite" id="PTRK_0000329100.1">
    <property type="protein sequence ID" value="PTRK_0000329100.1"/>
    <property type="gene ID" value="PTRK_0000329100"/>
</dbReference>
<keyword evidence="1" id="KW-1133">Transmembrane helix</keyword>
<sequence length="219" mass="25568">MGSLQKISGTFDLSQDEKKIEENNAPDDNLDNRFFDSSDYRCCFNLFHAKIVTFVFCTLVLHEIVLGGIYLLGRDEFAKGDWTVVGVFIIRLLQLPPVTIAYYSLWRCNPYLIIPFGVSQVCIGSFADIFTLLKILKELDAENSILLPFEGVFEIFNILIPLVIYIFLAICLIWVLYRCHIYFIARRLHQRERNMYRSKKDSLPKNENKVNEEAYMLER</sequence>
<dbReference type="AlphaFoldDB" id="A0A0N4Z7Y0"/>
<feature type="transmembrane region" description="Helical" evidence="1">
    <location>
        <begin position="112"/>
        <end position="135"/>
    </location>
</feature>
<feature type="transmembrane region" description="Helical" evidence="1">
    <location>
        <begin position="51"/>
        <end position="72"/>
    </location>
</feature>
<keyword evidence="2" id="KW-1185">Reference proteome</keyword>
<keyword evidence="1" id="KW-0812">Transmembrane</keyword>
<evidence type="ECO:0000256" key="1">
    <source>
        <dbReference type="SAM" id="Phobius"/>
    </source>
</evidence>